<reference evidence="3 4" key="1">
    <citation type="submission" date="2015-03" db="EMBL/GenBank/DDBJ databases">
        <title>Genome assembly of Sandaracinus amylolyticus DSM 53668.</title>
        <authorList>
            <person name="Sharma G."/>
            <person name="Subramanian S."/>
        </authorList>
    </citation>
    <scope>NUCLEOTIDE SEQUENCE [LARGE SCALE GENOMIC DNA]</scope>
    <source>
        <strain evidence="3 4">DSM 53668</strain>
    </source>
</reference>
<gene>
    <name evidence="3" type="ORF">DB32_005729</name>
</gene>
<dbReference type="SUPFAM" id="SSF53335">
    <property type="entry name" value="S-adenosyl-L-methionine-dependent methyltransferases"/>
    <property type="match status" value="1"/>
</dbReference>
<dbReference type="Pfam" id="PF13649">
    <property type="entry name" value="Methyltransf_25"/>
    <property type="match status" value="1"/>
</dbReference>
<name>A0A0F6W6E8_9BACT</name>
<dbReference type="Gene3D" id="3.40.50.150">
    <property type="entry name" value="Vaccinia Virus protein VP39"/>
    <property type="match status" value="1"/>
</dbReference>
<dbReference type="EMBL" id="CP011125">
    <property type="protein sequence ID" value="AKF08580.1"/>
    <property type="molecule type" value="Genomic_DNA"/>
</dbReference>
<protein>
    <recommendedName>
        <fullName evidence="2">Methyltransferase domain-containing protein</fullName>
    </recommendedName>
</protein>
<evidence type="ECO:0000256" key="1">
    <source>
        <dbReference type="SAM" id="MobiDB-lite"/>
    </source>
</evidence>
<dbReference type="OrthoDB" id="5298787at2"/>
<organism evidence="3 4">
    <name type="scientific">Sandaracinus amylolyticus</name>
    <dbReference type="NCBI Taxonomy" id="927083"/>
    <lineage>
        <taxon>Bacteria</taxon>
        <taxon>Pseudomonadati</taxon>
        <taxon>Myxococcota</taxon>
        <taxon>Polyangia</taxon>
        <taxon>Polyangiales</taxon>
        <taxon>Sandaracinaceae</taxon>
        <taxon>Sandaracinus</taxon>
    </lineage>
</organism>
<evidence type="ECO:0000259" key="2">
    <source>
        <dbReference type="Pfam" id="PF13649"/>
    </source>
</evidence>
<evidence type="ECO:0000313" key="3">
    <source>
        <dbReference type="EMBL" id="AKF08580.1"/>
    </source>
</evidence>
<feature type="region of interest" description="Disordered" evidence="1">
    <location>
        <begin position="1"/>
        <end position="22"/>
    </location>
</feature>
<dbReference type="InterPro" id="IPR029063">
    <property type="entry name" value="SAM-dependent_MTases_sf"/>
</dbReference>
<dbReference type="AlphaFoldDB" id="A0A0F6W6E8"/>
<dbReference type="STRING" id="927083.DB32_005729"/>
<dbReference type="InterPro" id="IPR041698">
    <property type="entry name" value="Methyltransf_25"/>
</dbReference>
<evidence type="ECO:0000313" key="4">
    <source>
        <dbReference type="Proteomes" id="UP000034883"/>
    </source>
</evidence>
<dbReference type="RefSeq" id="WP_053235705.1">
    <property type="nucleotide sequence ID" value="NZ_CP011125.1"/>
</dbReference>
<feature type="domain" description="Methyltransferase" evidence="2">
    <location>
        <begin position="41"/>
        <end position="127"/>
    </location>
</feature>
<dbReference type="KEGG" id="samy:DB32_005729"/>
<sequence length="187" mass="20833">MAEEDRVKWDKKWSERVDRPRSSPGWVAELDAEIPRDGRGLDVAAGAGRLALYMARRGLDVTAVDISPVGLTLAREAARDEGVKITTSVRDLERHGLPEGTWNAIACFHYRQPDLFLQFRGALAPGGVLIAEVATVASLERDPSKPSARWLAERNELLRACEGLDVVYYREGWLGERAIARVLARKR</sequence>
<dbReference type="CDD" id="cd02440">
    <property type="entry name" value="AdoMet_MTases"/>
    <property type="match status" value="1"/>
</dbReference>
<proteinExistence type="predicted"/>
<keyword evidence="4" id="KW-1185">Reference proteome</keyword>
<dbReference type="Proteomes" id="UP000034883">
    <property type="component" value="Chromosome"/>
</dbReference>
<accession>A0A0F6W6E8</accession>
<feature type="compositionally biased region" description="Basic and acidic residues" evidence="1">
    <location>
        <begin position="1"/>
        <end position="21"/>
    </location>
</feature>